<gene>
    <name evidence="3" type="ORF">KSF_105430</name>
</gene>
<dbReference type="InterPro" id="IPR036249">
    <property type="entry name" value="Thioredoxin-like_sf"/>
</dbReference>
<dbReference type="InterPro" id="IPR050553">
    <property type="entry name" value="Thioredoxin_ResA/DsbE_sf"/>
</dbReference>
<dbReference type="EMBL" id="BNJK01000002">
    <property type="protein sequence ID" value="GHP00496.1"/>
    <property type="molecule type" value="Genomic_DNA"/>
</dbReference>
<proteinExistence type="predicted"/>
<dbReference type="GO" id="GO:0016491">
    <property type="term" value="F:oxidoreductase activity"/>
    <property type="evidence" value="ECO:0007669"/>
    <property type="project" value="InterPro"/>
</dbReference>
<organism evidence="3 4">
    <name type="scientific">Reticulibacter mediterranei</name>
    <dbReference type="NCBI Taxonomy" id="2778369"/>
    <lineage>
        <taxon>Bacteria</taxon>
        <taxon>Bacillati</taxon>
        <taxon>Chloroflexota</taxon>
        <taxon>Ktedonobacteria</taxon>
        <taxon>Ktedonobacterales</taxon>
        <taxon>Reticulibacteraceae</taxon>
        <taxon>Reticulibacter</taxon>
    </lineage>
</organism>
<reference evidence="3" key="1">
    <citation type="submission" date="2020-10" db="EMBL/GenBank/DDBJ databases">
        <title>Taxonomic study of unclassified bacteria belonging to the class Ktedonobacteria.</title>
        <authorList>
            <person name="Yabe S."/>
            <person name="Wang C.M."/>
            <person name="Zheng Y."/>
            <person name="Sakai Y."/>
            <person name="Cavaletti L."/>
            <person name="Monciardini P."/>
            <person name="Donadio S."/>
        </authorList>
    </citation>
    <scope>NUCLEOTIDE SEQUENCE</scope>
    <source>
        <strain evidence="3">ID150040</strain>
    </source>
</reference>
<dbReference type="CDD" id="cd02966">
    <property type="entry name" value="TlpA_like_family"/>
    <property type="match status" value="1"/>
</dbReference>
<keyword evidence="1" id="KW-0812">Transmembrane</keyword>
<dbReference type="RefSeq" id="WP_220210989.1">
    <property type="nucleotide sequence ID" value="NZ_BNJK01000002.1"/>
</dbReference>
<evidence type="ECO:0000256" key="1">
    <source>
        <dbReference type="SAM" id="Phobius"/>
    </source>
</evidence>
<keyword evidence="1" id="KW-0472">Membrane</keyword>
<dbReference type="Pfam" id="PF00578">
    <property type="entry name" value="AhpC-TSA"/>
    <property type="match status" value="1"/>
</dbReference>
<sequence length="188" mass="20457">METVLIVSSVLLWIVLICNVFLTLALVRNANKTATQAKPFTPPEGLKEGDEAPVFTAQALDETTVTQEDYSHKPALFVFIAPHCGPCHEILPSLKAMGSQMADTDLVLVSNSSLEEARELAKEFDLTLPLLSAPKPQNPFFTDYKVHGTPTYYLINAQGKVQATGNPHANNPQWNKLVASLTKQAAAV</sequence>
<dbReference type="SUPFAM" id="SSF52833">
    <property type="entry name" value="Thioredoxin-like"/>
    <property type="match status" value="1"/>
</dbReference>
<evidence type="ECO:0000313" key="4">
    <source>
        <dbReference type="Proteomes" id="UP000597444"/>
    </source>
</evidence>
<dbReference type="GO" id="GO:0016209">
    <property type="term" value="F:antioxidant activity"/>
    <property type="evidence" value="ECO:0007669"/>
    <property type="project" value="InterPro"/>
</dbReference>
<dbReference type="PROSITE" id="PS51352">
    <property type="entry name" value="THIOREDOXIN_2"/>
    <property type="match status" value="1"/>
</dbReference>
<accession>A0A8J3N9E6</accession>
<dbReference type="InterPro" id="IPR000866">
    <property type="entry name" value="AhpC/TSA"/>
</dbReference>
<dbReference type="Proteomes" id="UP000597444">
    <property type="component" value="Unassembled WGS sequence"/>
</dbReference>
<feature type="domain" description="Thioredoxin" evidence="2">
    <location>
        <begin position="46"/>
        <end position="187"/>
    </location>
</feature>
<dbReference type="Gene3D" id="3.40.30.10">
    <property type="entry name" value="Glutaredoxin"/>
    <property type="match status" value="1"/>
</dbReference>
<feature type="transmembrane region" description="Helical" evidence="1">
    <location>
        <begin position="6"/>
        <end position="27"/>
    </location>
</feature>
<keyword evidence="1" id="KW-1133">Transmembrane helix</keyword>
<evidence type="ECO:0000313" key="3">
    <source>
        <dbReference type="EMBL" id="GHP00496.1"/>
    </source>
</evidence>
<dbReference type="PANTHER" id="PTHR42852:SF13">
    <property type="entry name" value="PROTEIN DIPZ"/>
    <property type="match status" value="1"/>
</dbReference>
<protein>
    <recommendedName>
        <fullName evidence="2">Thioredoxin domain-containing protein</fullName>
    </recommendedName>
</protein>
<dbReference type="AlphaFoldDB" id="A0A8J3N9E6"/>
<name>A0A8J3N9E6_9CHLR</name>
<dbReference type="InterPro" id="IPR013766">
    <property type="entry name" value="Thioredoxin_domain"/>
</dbReference>
<dbReference type="PANTHER" id="PTHR42852">
    <property type="entry name" value="THIOL:DISULFIDE INTERCHANGE PROTEIN DSBE"/>
    <property type="match status" value="1"/>
</dbReference>
<evidence type="ECO:0000259" key="2">
    <source>
        <dbReference type="PROSITE" id="PS51352"/>
    </source>
</evidence>
<comment type="caution">
    <text evidence="3">The sequence shown here is derived from an EMBL/GenBank/DDBJ whole genome shotgun (WGS) entry which is preliminary data.</text>
</comment>
<keyword evidence="4" id="KW-1185">Reference proteome</keyword>